<dbReference type="Proteomes" id="UP001054837">
    <property type="component" value="Unassembled WGS sequence"/>
</dbReference>
<sequence length="103" mass="10964">MKVPAGFPQGGSDETRDSHSNTSSGQLSKCLKEDTSILSLRPLRTFEACSPWGLATLVPEGGLFIDSVPCRCSIHPLRETAGLGGCVVWKSVVLGNVQNDVLH</sequence>
<organism evidence="2 3">
    <name type="scientific">Caerostris darwini</name>
    <dbReference type="NCBI Taxonomy" id="1538125"/>
    <lineage>
        <taxon>Eukaryota</taxon>
        <taxon>Metazoa</taxon>
        <taxon>Ecdysozoa</taxon>
        <taxon>Arthropoda</taxon>
        <taxon>Chelicerata</taxon>
        <taxon>Arachnida</taxon>
        <taxon>Araneae</taxon>
        <taxon>Araneomorphae</taxon>
        <taxon>Entelegynae</taxon>
        <taxon>Araneoidea</taxon>
        <taxon>Araneidae</taxon>
        <taxon>Caerostris</taxon>
    </lineage>
</organism>
<name>A0AAV4RUB0_9ARAC</name>
<reference evidence="2 3" key="1">
    <citation type="submission" date="2021-06" db="EMBL/GenBank/DDBJ databases">
        <title>Caerostris darwini draft genome.</title>
        <authorList>
            <person name="Kono N."/>
            <person name="Arakawa K."/>
        </authorList>
    </citation>
    <scope>NUCLEOTIDE SEQUENCE [LARGE SCALE GENOMIC DNA]</scope>
</reference>
<proteinExistence type="predicted"/>
<evidence type="ECO:0000256" key="1">
    <source>
        <dbReference type="SAM" id="MobiDB-lite"/>
    </source>
</evidence>
<evidence type="ECO:0000313" key="2">
    <source>
        <dbReference type="EMBL" id="GIY24704.1"/>
    </source>
</evidence>
<dbReference type="AlphaFoldDB" id="A0AAV4RUB0"/>
<comment type="caution">
    <text evidence="2">The sequence shown here is derived from an EMBL/GenBank/DDBJ whole genome shotgun (WGS) entry which is preliminary data.</text>
</comment>
<keyword evidence="3" id="KW-1185">Reference proteome</keyword>
<protein>
    <submittedName>
        <fullName evidence="2">Uncharacterized protein</fullName>
    </submittedName>
</protein>
<feature type="region of interest" description="Disordered" evidence="1">
    <location>
        <begin position="1"/>
        <end position="27"/>
    </location>
</feature>
<accession>A0AAV4RUB0</accession>
<evidence type="ECO:0000313" key="3">
    <source>
        <dbReference type="Proteomes" id="UP001054837"/>
    </source>
</evidence>
<dbReference type="EMBL" id="BPLQ01006728">
    <property type="protein sequence ID" value="GIY24704.1"/>
    <property type="molecule type" value="Genomic_DNA"/>
</dbReference>
<gene>
    <name evidence="2" type="ORF">CDAR_401531</name>
</gene>